<dbReference type="InterPro" id="IPR035908">
    <property type="entry name" value="F0_ATP_A_sf"/>
</dbReference>
<feature type="transmembrane region" description="Helical" evidence="11">
    <location>
        <begin position="156"/>
        <end position="179"/>
    </location>
</feature>
<evidence type="ECO:0000256" key="11">
    <source>
        <dbReference type="HAMAP-Rule" id="MF_01393"/>
    </source>
</evidence>
<dbReference type="HAMAP" id="MF_01393">
    <property type="entry name" value="ATP_synth_a_bact"/>
    <property type="match status" value="1"/>
</dbReference>
<dbReference type="InterPro" id="IPR045083">
    <property type="entry name" value="ATP_synth_F0_asu_bact/mt"/>
</dbReference>
<evidence type="ECO:0000256" key="5">
    <source>
        <dbReference type="ARBA" id="ARBA00022692"/>
    </source>
</evidence>
<feature type="transmembrane region" description="Helical" evidence="11">
    <location>
        <begin position="229"/>
        <end position="258"/>
    </location>
</feature>
<comment type="function">
    <text evidence="11 12">Key component of the proton channel; it plays a direct role in the translocation of protons across the membrane.</text>
</comment>
<dbReference type="InterPro" id="IPR000568">
    <property type="entry name" value="ATP_synth_F0_asu"/>
</dbReference>
<dbReference type="NCBIfam" id="TIGR01131">
    <property type="entry name" value="ATP_synt_6_or_A"/>
    <property type="match status" value="1"/>
</dbReference>
<comment type="subcellular location">
    <subcellularLocation>
        <location evidence="11 12">Cell membrane</location>
        <topology evidence="11 12">Multi-pass membrane protein</topology>
    </subcellularLocation>
    <subcellularLocation>
        <location evidence="1">Membrane</location>
        <topology evidence="1">Multi-pass membrane protein</topology>
    </subcellularLocation>
</comment>
<keyword evidence="14" id="KW-1185">Reference proteome</keyword>
<dbReference type="STRING" id="1348253.LK09_07120"/>
<dbReference type="PANTHER" id="PTHR11410">
    <property type="entry name" value="ATP SYNTHASE SUBUNIT A"/>
    <property type="match status" value="1"/>
</dbReference>
<evidence type="ECO:0000313" key="13">
    <source>
        <dbReference type="EMBL" id="KHK99030.1"/>
    </source>
</evidence>
<evidence type="ECO:0000256" key="7">
    <source>
        <dbReference type="ARBA" id="ARBA00022989"/>
    </source>
</evidence>
<dbReference type="PRINTS" id="PR00123">
    <property type="entry name" value="ATPASEA"/>
</dbReference>
<evidence type="ECO:0000256" key="1">
    <source>
        <dbReference type="ARBA" id="ARBA00004141"/>
    </source>
</evidence>
<reference evidence="13 14" key="1">
    <citation type="submission" date="2014-11" db="EMBL/GenBank/DDBJ databases">
        <title>Genome sequence of Microbacterium mangrovi MUSC 115(T).</title>
        <authorList>
            <person name="Lee L.-H."/>
        </authorList>
    </citation>
    <scope>NUCLEOTIDE SEQUENCE [LARGE SCALE GENOMIC DNA]</scope>
    <source>
        <strain evidence="13 14">MUSC 115</strain>
    </source>
</reference>
<evidence type="ECO:0000256" key="10">
    <source>
        <dbReference type="ARBA" id="ARBA00023310"/>
    </source>
</evidence>
<feature type="transmembrane region" description="Helical" evidence="11">
    <location>
        <begin position="97"/>
        <end position="117"/>
    </location>
</feature>
<feature type="transmembrane region" description="Helical" evidence="11">
    <location>
        <begin position="199"/>
        <end position="217"/>
    </location>
</feature>
<keyword evidence="8 11" id="KW-0406">Ion transport</keyword>
<dbReference type="GO" id="GO:0045259">
    <property type="term" value="C:proton-transporting ATP synthase complex"/>
    <property type="evidence" value="ECO:0007669"/>
    <property type="project" value="UniProtKB-KW"/>
</dbReference>
<accession>A0A0B2A7F5</accession>
<evidence type="ECO:0000313" key="14">
    <source>
        <dbReference type="Proteomes" id="UP000031030"/>
    </source>
</evidence>
<keyword evidence="5 11" id="KW-0812">Transmembrane</keyword>
<dbReference type="GO" id="GO:0005886">
    <property type="term" value="C:plasma membrane"/>
    <property type="evidence" value="ECO:0007669"/>
    <property type="project" value="UniProtKB-SubCell"/>
</dbReference>
<evidence type="ECO:0000256" key="2">
    <source>
        <dbReference type="ARBA" id="ARBA00006810"/>
    </source>
</evidence>
<evidence type="ECO:0000256" key="12">
    <source>
        <dbReference type="RuleBase" id="RU000483"/>
    </source>
</evidence>
<keyword evidence="7 11" id="KW-1133">Transmembrane helix</keyword>
<keyword evidence="9 11" id="KW-0472">Membrane</keyword>
<dbReference type="PANTHER" id="PTHR11410:SF0">
    <property type="entry name" value="ATP SYNTHASE SUBUNIT A"/>
    <property type="match status" value="1"/>
</dbReference>
<keyword evidence="4 11" id="KW-0138">CF(0)</keyword>
<dbReference type="Proteomes" id="UP000031030">
    <property type="component" value="Unassembled WGS sequence"/>
</dbReference>
<dbReference type="CDD" id="cd00310">
    <property type="entry name" value="ATP-synt_Fo_a_6"/>
    <property type="match status" value="1"/>
</dbReference>
<keyword evidence="11" id="KW-1003">Cell membrane</keyword>
<protein>
    <recommendedName>
        <fullName evidence="11 12">ATP synthase subunit a</fullName>
    </recommendedName>
    <alternativeName>
        <fullName evidence="11">ATP synthase F0 sector subunit a</fullName>
    </alternativeName>
    <alternativeName>
        <fullName evidence="11">F-ATPase subunit 6</fullName>
    </alternativeName>
</protein>
<dbReference type="GO" id="GO:0046933">
    <property type="term" value="F:proton-transporting ATP synthase activity, rotational mechanism"/>
    <property type="evidence" value="ECO:0007669"/>
    <property type="project" value="UniProtKB-UniRule"/>
</dbReference>
<organism evidence="13 14">
    <name type="scientific">Microbacterium mangrovi</name>
    <dbReference type="NCBI Taxonomy" id="1348253"/>
    <lineage>
        <taxon>Bacteria</taxon>
        <taxon>Bacillati</taxon>
        <taxon>Actinomycetota</taxon>
        <taxon>Actinomycetes</taxon>
        <taxon>Micrococcales</taxon>
        <taxon>Microbacteriaceae</taxon>
        <taxon>Microbacterium</taxon>
    </lineage>
</organism>
<comment type="similarity">
    <text evidence="2 11 12">Belongs to the ATPase A chain family.</text>
</comment>
<evidence type="ECO:0000256" key="6">
    <source>
        <dbReference type="ARBA" id="ARBA00022781"/>
    </source>
</evidence>
<feature type="transmembrane region" description="Helical" evidence="11">
    <location>
        <begin position="37"/>
        <end position="55"/>
    </location>
</feature>
<evidence type="ECO:0000256" key="3">
    <source>
        <dbReference type="ARBA" id="ARBA00022448"/>
    </source>
</evidence>
<gene>
    <name evidence="11" type="primary">atpB</name>
    <name evidence="13" type="ORF">LK09_07120</name>
</gene>
<proteinExistence type="inferred from homology"/>
<dbReference type="EMBL" id="JTDK01000006">
    <property type="protein sequence ID" value="KHK99030.1"/>
    <property type="molecule type" value="Genomic_DNA"/>
</dbReference>
<evidence type="ECO:0000256" key="4">
    <source>
        <dbReference type="ARBA" id="ARBA00022547"/>
    </source>
</evidence>
<keyword evidence="10 11" id="KW-0066">ATP synthesis</keyword>
<comment type="caution">
    <text evidence="13">The sequence shown here is derived from an EMBL/GenBank/DDBJ whole genome shotgun (WGS) entry which is preliminary data.</text>
</comment>
<evidence type="ECO:0000256" key="9">
    <source>
        <dbReference type="ARBA" id="ARBA00023136"/>
    </source>
</evidence>
<keyword evidence="3 11" id="KW-0813">Transport</keyword>
<dbReference type="Pfam" id="PF00119">
    <property type="entry name" value="ATP-synt_A"/>
    <property type="match status" value="1"/>
</dbReference>
<dbReference type="AlphaFoldDB" id="A0A0B2A7F5"/>
<name>A0A0B2A7F5_9MICO</name>
<dbReference type="Gene3D" id="1.20.120.220">
    <property type="entry name" value="ATP synthase, F0 complex, subunit A"/>
    <property type="match status" value="1"/>
</dbReference>
<evidence type="ECO:0000256" key="8">
    <source>
        <dbReference type="ARBA" id="ARBA00023065"/>
    </source>
</evidence>
<sequence>MIANAATDDSGFHGPSIDDFFPPALLFEGTPFELNRIMVIRLLVVVVLILLMWLATRNMKIVPGRGQAAFEFLFMFVRKGVIFDNLGEERGRRYEPIIMTFFFTILGMNLVGSIPGLQIAGTAAIGLPVVMAIIAWVMFIYAGFKEKGFRFLKDSLFLPGVPWPLYFLLTPLEFLSTFIVRPVTLALRLTMNMVSGHMLVVLCFSATQFFFFTVLANGNLLGLLGFGSFAFGVAFTVLDLFVAALQAYVFAILSAIYIQLSVAEEH</sequence>
<keyword evidence="6 11" id="KW-0375">Hydrogen ion transport</keyword>
<dbReference type="SUPFAM" id="SSF81336">
    <property type="entry name" value="F1F0 ATP synthase subunit A"/>
    <property type="match status" value="1"/>
</dbReference>
<feature type="transmembrane region" description="Helical" evidence="11">
    <location>
        <begin position="123"/>
        <end position="144"/>
    </location>
</feature>